<name>A0A9W4SQC2_9GLOM</name>
<evidence type="ECO:0000313" key="1">
    <source>
        <dbReference type="EMBL" id="CAI2177011.1"/>
    </source>
</evidence>
<comment type="caution">
    <text evidence="1">The sequence shown here is derived from an EMBL/GenBank/DDBJ whole genome shotgun (WGS) entry which is preliminary data.</text>
</comment>
<accession>A0A9W4SQC2</accession>
<protein>
    <submittedName>
        <fullName evidence="1">8437_t:CDS:1</fullName>
    </submittedName>
</protein>
<dbReference type="AlphaFoldDB" id="A0A9W4SQC2"/>
<gene>
    <name evidence="1" type="ORF">FWILDA_LOCUS7872</name>
</gene>
<dbReference type="EMBL" id="CAMKVN010001594">
    <property type="protein sequence ID" value="CAI2177011.1"/>
    <property type="molecule type" value="Genomic_DNA"/>
</dbReference>
<keyword evidence="2" id="KW-1185">Reference proteome</keyword>
<reference evidence="1" key="1">
    <citation type="submission" date="2022-08" db="EMBL/GenBank/DDBJ databases">
        <authorList>
            <person name="Kallberg Y."/>
            <person name="Tangrot J."/>
            <person name="Rosling A."/>
        </authorList>
    </citation>
    <scope>NUCLEOTIDE SEQUENCE</scope>
    <source>
        <strain evidence="1">Wild A</strain>
    </source>
</reference>
<evidence type="ECO:0000313" key="2">
    <source>
        <dbReference type="Proteomes" id="UP001153678"/>
    </source>
</evidence>
<feature type="non-terminal residue" evidence="1">
    <location>
        <position position="1"/>
    </location>
</feature>
<organism evidence="1 2">
    <name type="scientific">Funneliformis geosporum</name>
    <dbReference type="NCBI Taxonomy" id="1117311"/>
    <lineage>
        <taxon>Eukaryota</taxon>
        <taxon>Fungi</taxon>
        <taxon>Fungi incertae sedis</taxon>
        <taxon>Mucoromycota</taxon>
        <taxon>Glomeromycotina</taxon>
        <taxon>Glomeromycetes</taxon>
        <taxon>Glomerales</taxon>
        <taxon>Glomeraceae</taxon>
        <taxon>Funneliformis</taxon>
    </lineage>
</organism>
<dbReference type="Proteomes" id="UP001153678">
    <property type="component" value="Unassembled WGS sequence"/>
</dbReference>
<proteinExistence type="predicted"/>
<dbReference type="OrthoDB" id="2488584at2759"/>
<sequence>ENFVVVDEKSNSEYRKRYESKINVNDIHKRPFLAVENPVIKCQKGRIQMVRRIISNVENQQPPVVQKSRSVTFTYCHEIGHNIRHCKARITNEK</sequence>